<reference evidence="1" key="2">
    <citation type="submission" date="2020-09" db="EMBL/GenBank/DDBJ databases">
        <authorList>
            <person name="Sun Q."/>
            <person name="Zhou Y."/>
        </authorList>
    </citation>
    <scope>NUCLEOTIDE SEQUENCE</scope>
    <source>
        <strain evidence="1">CGMCC 1.12360</strain>
    </source>
</reference>
<evidence type="ECO:0000313" key="1">
    <source>
        <dbReference type="EMBL" id="GGH72289.1"/>
    </source>
</evidence>
<comment type="caution">
    <text evidence="1">The sequence shown here is derived from an EMBL/GenBank/DDBJ whole genome shotgun (WGS) entry which is preliminary data.</text>
</comment>
<dbReference type="SUPFAM" id="SSF158622">
    <property type="entry name" value="YheA/YmcA-like"/>
    <property type="match status" value="1"/>
</dbReference>
<dbReference type="Gene3D" id="1.20.1500.10">
    <property type="entry name" value="YheA/YmcA-like"/>
    <property type="match status" value="1"/>
</dbReference>
<evidence type="ECO:0000313" key="2">
    <source>
        <dbReference type="Proteomes" id="UP000602050"/>
    </source>
</evidence>
<sequence length="143" mass="16090">MIGTIEYAEILDRSEQLGKMIMESEVMEAYRQSKIALLEDKEAQKLIQAFADMKSHYDDIQRFGRYHPDYNIIMKKVRAAKREMDMNEKVAAFKMAERNVQRLLDEICLHVAQSVSSQIKVPIEGAALTDTGCGHGGSCGCAS</sequence>
<dbReference type="PANTHER" id="PTHR38448:SF2">
    <property type="entry name" value="REGULATORY PROTEIN YLBF"/>
    <property type="match status" value="1"/>
</dbReference>
<proteinExistence type="predicted"/>
<accession>A0A8J3EJJ4</accession>
<dbReference type="RefSeq" id="WP_188391189.1">
    <property type="nucleotide sequence ID" value="NZ_BMEV01000011.1"/>
</dbReference>
<dbReference type="InterPro" id="IPR010368">
    <property type="entry name" value="Com_YlbF"/>
</dbReference>
<dbReference type="InterPro" id="IPR023378">
    <property type="entry name" value="YheA/YmcA-like_dom_sf"/>
</dbReference>
<dbReference type="PANTHER" id="PTHR38448">
    <property type="entry name" value="REGULATORY PROTEIN YLBF-RELATED"/>
    <property type="match status" value="1"/>
</dbReference>
<name>A0A8J3EJJ4_9BACI</name>
<keyword evidence="2" id="KW-1185">Reference proteome</keyword>
<dbReference type="Pfam" id="PF06133">
    <property type="entry name" value="Com_YlbF"/>
    <property type="match status" value="1"/>
</dbReference>
<dbReference type="InterPro" id="IPR052767">
    <property type="entry name" value="Bact_com_dev_regulator"/>
</dbReference>
<reference evidence="1" key="1">
    <citation type="journal article" date="2014" name="Int. J. Syst. Evol. Microbiol.">
        <title>Complete genome sequence of Corynebacterium casei LMG S-19264T (=DSM 44701T), isolated from a smear-ripened cheese.</title>
        <authorList>
            <consortium name="US DOE Joint Genome Institute (JGI-PGF)"/>
            <person name="Walter F."/>
            <person name="Albersmeier A."/>
            <person name="Kalinowski J."/>
            <person name="Ruckert C."/>
        </authorList>
    </citation>
    <scope>NUCLEOTIDE SEQUENCE</scope>
    <source>
        <strain evidence="1">CGMCC 1.12360</strain>
    </source>
</reference>
<organism evidence="1 2">
    <name type="scientific">Compostibacillus humi</name>
    <dbReference type="NCBI Taxonomy" id="1245525"/>
    <lineage>
        <taxon>Bacteria</taxon>
        <taxon>Bacillati</taxon>
        <taxon>Bacillota</taxon>
        <taxon>Bacilli</taxon>
        <taxon>Bacillales</taxon>
        <taxon>Bacillaceae</taxon>
        <taxon>Compostibacillus</taxon>
    </lineage>
</organism>
<dbReference type="AlphaFoldDB" id="A0A8J3EJJ4"/>
<dbReference type="EMBL" id="BMEV01000011">
    <property type="protein sequence ID" value="GGH72289.1"/>
    <property type="molecule type" value="Genomic_DNA"/>
</dbReference>
<protein>
    <submittedName>
        <fullName evidence="1">Regulator</fullName>
    </submittedName>
</protein>
<gene>
    <name evidence="1" type="ORF">GCM10010978_09090</name>
</gene>
<dbReference type="Proteomes" id="UP000602050">
    <property type="component" value="Unassembled WGS sequence"/>
</dbReference>